<feature type="domain" description="DUF676" evidence="9">
    <location>
        <begin position="26"/>
        <end position="164"/>
    </location>
</feature>
<dbReference type="GO" id="GO:0005783">
    <property type="term" value="C:endoplasmic reticulum"/>
    <property type="evidence" value="ECO:0007669"/>
    <property type="project" value="UniProtKB-SubCell"/>
</dbReference>
<dbReference type="InterPro" id="IPR052374">
    <property type="entry name" value="SERAC1"/>
</dbReference>
<evidence type="ECO:0000259" key="9">
    <source>
        <dbReference type="Pfam" id="PF05057"/>
    </source>
</evidence>
<keyword evidence="7" id="KW-0472">Membrane</keyword>
<feature type="compositionally biased region" description="Polar residues" evidence="8">
    <location>
        <begin position="387"/>
        <end position="411"/>
    </location>
</feature>
<evidence type="ECO:0000256" key="2">
    <source>
        <dbReference type="ARBA" id="ARBA00004240"/>
    </source>
</evidence>
<comment type="caution">
    <text evidence="10">The sequence shown here is derived from an EMBL/GenBank/DDBJ whole genome shotgun (WGS) entry which is preliminary data.</text>
</comment>
<name>A0A395RU21_FUSSP</name>
<evidence type="ECO:0000256" key="7">
    <source>
        <dbReference type="ARBA" id="ARBA00023136"/>
    </source>
</evidence>
<dbReference type="Proteomes" id="UP000266152">
    <property type="component" value="Unassembled WGS sequence"/>
</dbReference>
<evidence type="ECO:0000256" key="5">
    <source>
        <dbReference type="ARBA" id="ARBA00022824"/>
    </source>
</evidence>
<accession>A0A395RU21</accession>
<evidence type="ECO:0000256" key="1">
    <source>
        <dbReference type="ARBA" id="ARBA00004173"/>
    </source>
</evidence>
<dbReference type="PANTHER" id="PTHR48182">
    <property type="entry name" value="PROTEIN SERAC1"/>
    <property type="match status" value="1"/>
</dbReference>
<keyword evidence="6" id="KW-0496">Mitochondrion</keyword>
<evidence type="ECO:0000313" key="11">
    <source>
        <dbReference type="Proteomes" id="UP000266152"/>
    </source>
</evidence>
<evidence type="ECO:0000256" key="6">
    <source>
        <dbReference type="ARBA" id="ARBA00023128"/>
    </source>
</evidence>
<dbReference type="EMBL" id="PXOF01000126">
    <property type="protein sequence ID" value="RGP63646.1"/>
    <property type="molecule type" value="Genomic_DNA"/>
</dbReference>
<evidence type="ECO:0000256" key="3">
    <source>
        <dbReference type="ARBA" id="ARBA00004370"/>
    </source>
</evidence>
<dbReference type="InterPro" id="IPR029058">
    <property type="entry name" value="AB_hydrolase_fold"/>
</dbReference>
<proteinExistence type="inferred from homology"/>
<reference evidence="10 11" key="1">
    <citation type="journal article" date="2018" name="PLoS Pathog.">
        <title>Evolution of structural diversity of trichothecenes, a family of toxins produced by plant pathogenic and entomopathogenic fungi.</title>
        <authorList>
            <person name="Proctor R.H."/>
            <person name="McCormick S.P."/>
            <person name="Kim H.S."/>
            <person name="Cardoza R.E."/>
            <person name="Stanley A.M."/>
            <person name="Lindo L."/>
            <person name="Kelly A."/>
            <person name="Brown D.W."/>
            <person name="Lee T."/>
            <person name="Vaughan M.M."/>
            <person name="Alexander N.J."/>
            <person name="Busman M."/>
            <person name="Gutierrez S."/>
        </authorList>
    </citation>
    <scope>NUCLEOTIDE SEQUENCE [LARGE SCALE GENOMIC DNA]</scope>
    <source>
        <strain evidence="10 11">NRRL 3299</strain>
    </source>
</reference>
<keyword evidence="5" id="KW-0256">Endoplasmic reticulum</keyword>
<evidence type="ECO:0000256" key="4">
    <source>
        <dbReference type="ARBA" id="ARBA00007920"/>
    </source>
</evidence>
<evidence type="ECO:0000256" key="8">
    <source>
        <dbReference type="SAM" id="MobiDB-lite"/>
    </source>
</evidence>
<dbReference type="Pfam" id="PF05057">
    <property type="entry name" value="DUF676"/>
    <property type="match status" value="1"/>
</dbReference>
<dbReference type="AlphaFoldDB" id="A0A395RU21"/>
<gene>
    <name evidence="10" type="ORF">FSPOR_8432</name>
</gene>
<feature type="region of interest" description="Disordered" evidence="8">
    <location>
        <begin position="386"/>
        <end position="459"/>
    </location>
</feature>
<dbReference type="PANTHER" id="PTHR48182:SF2">
    <property type="entry name" value="PROTEIN SERAC1"/>
    <property type="match status" value="1"/>
</dbReference>
<dbReference type="Gene3D" id="3.40.50.1820">
    <property type="entry name" value="alpha/beta hydrolase"/>
    <property type="match status" value="1"/>
</dbReference>
<dbReference type="InterPro" id="IPR007751">
    <property type="entry name" value="DUF676_lipase-like"/>
</dbReference>
<protein>
    <submittedName>
        <fullName evidence="10">Nb-arc</fullName>
    </submittedName>
</protein>
<keyword evidence="11" id="KW-1185">Reference proteome</keyword>
<comment type="subcellular location">
    <subcellularLocation>
        <location evidence="2">Endoplasmic reticulum</location>
    </subcellularLocation>
    <subcellularLocation>
        <location evidence="3">Membrane</location>
    </subcellularLocation>
    <subcellularLocation>
        <location evidence="1">Mitochondrion</location>
    </subcellularLocation>
</comment>
<feature type="compositionally biased region" description="Basic and acidic residues" evidence="8">
    <location>
        <begin position="422"/>
        <end position="431"/>
    </location>
</feature>
<dbReference type="GO" id="GO:0005739">
    <property type="term" value="C:mitochondrion"/>
    <property type="evidence" value="ECO:0007669"/>
    <property type="project" value="UniProtKB-SubCell"/>
</dbReference>
<dbReference type="GO" id="GO:0016020">
    <property type="term" value="C:membrane"/>
    <property type="evidence" value="ECO:0007669"/>
    <property type="project" value="UniProtKB-SubCell"/>
</dbReference>
<dbReference type="SUPFAM" id="SSF53474">
    <property type="entry name" value="alpha/beta-Hydrolases"/>
    <property type="match status" value="1"/>
</dbReference>
<sequence length="459" mass="51634">MGTENREISRYETTAVYSHPEAKVDIVLVHGLNGEPDMTWTAKDGTFWPLDLLPAALKGAHANILVYGYNADVYSKGYDRTTSNHFINQHAEDLVTNLMLHRRSQGTSKNPIIWVCHSLGGILVKRALLYSHDVRETHLEDLGSIYVSTFGLIFLATPHVGSDVAAWGVIIQAMANALIPKRFFVVDANSAGPPLPGVTYYGIEANHAEMCKFDSIHSPGFHNIATTLQQWVEKAPYLIQGRWFVAEDESRNRTLTRVNEIMSPLTSYYWMDTSHRAVMMPYPSGSSTPLPTYSEDADNFFSYWAPDLTINTNSASYLWPPRSEISIPYTSALPWSSHAPYFTAIGPSSWYDVTPVNNVPLGYQAWQPRQPVPWNFYDASREGLTYSPRQDMSSESTEVMISSPEGSQFNGNLIEFGQPEPRSPRTEHLSETELLPPENQDPRQERSLPPDYGHSWVPE</sequence>
<organism evidence="10 11">
    <name type="scientific">Fusarium sporotrichioides</name>
    <dbReference type="NCBI Taxonomy" id="5514"/>
    <lineage>
        <taxon>Eukaryota</taxon>
        <taxon>Fungi</taxon>
        <taxon>Dikarya</taxon>
        <taxon>Ascomycota</taxon>
        <taxon>Pezizomycotina</taxon>
        <taxon>Sordariomycetes</taxon>
        <taxon>Hypocreomycetidae</taxon>
        <taxon>Hypocreales</taxon>
        <taxon>Nectriaceae</taxon>
        <taxon>Fusarium</taxon>
    </lineage>
</organism>
<comment type="similarity">
    <text evidence="4">Belongs to the putative lipase ROG1 family.</text>
</comment>
<evidence type="ECO:0000313" key="10">
    <source>
        <dbReference type="EMBL" id="RGP63646.1"/>
    </source>
</evidence>